<evidence type="ECO:0000259" key="5">
    <source>
        <dbReference type="SMART" id="SM00249"/>
    </source>
</evidence>
<feature type="compositionally biased region" description="Polar residues" evidence="4">
    <location>
        <begin position="199"/>
        <end position="216"/>
    </location>
</feature>
<evidence type="ECO:0000313" key="7">
    <source>
        <dbReference type="Proteomes" id="UP001201980"/>
    </source>
</evidence>
<dbReference type="AlphaFoldDB" id="A0AAD5RLB4"/>
<dbReference type="Gene3D" id="3.30.40.10">
    <property type="entry name" value="Zinc/RING finger domain, C3HC4 (zinc finger)"/>
    <property type="match status" value="1"/>
</dbReference>
<feature type="compositionally biased region" description="Polar residues" evidence="4">
    <location>
        <begin position="574"/>
        <end position="588"/>
    </location>
</feature>
<feature type="compositionally biased region" description="Basic and acidic residues" evidence="4">
    <location>
        <begin position="339"/>
        <end position="370"/>
    </location>
</feature>
<dbReference type="SUPFAM" id="SSF57903">
    <property type="entry name" value="FYVE/PHD zinc finger"/>
    <property type="match status" value="1"/>
</dbReference>
<evidence type="ECO:0000256" key="1">
    <source>
        <dbReference type="ARBA" id="ARBA00022723"/>
    </source>
</evidence>
<dbReference type="InterPro" id="IPR053051">
    <property type="entry name" value="HDAC_complex_subunit"/>
</dbReference>
<proteinExistence type="predicted"/>
<dbReference type="InterPro" id="IPR003903">
    <property type="entry name" value="UIM_dom"/>
</dbReference>
<dbReference type="GO" id="GO:0061186">
    <property type="term" value="P:negative regulation of silent mating-type cassette heterochromatin formation"/>
    <property type="evidence" value="ECO:0007669"/>
    <property type="project" value="TreeGrafter"/>
</dbReference>
<feature type="domain" description="Zinc finger PHD-type" evidence="5">
    <location>
        <begin position="102"/>
        <end position="177"/>
    </location>
</feature>
<dbReference type="GO" id="GO:0008270">
    <property type="term" value="F:zinc ion binding"/>
    <property type="evidence" value="ECO:0007669"/>
    <property type="project" value="UniProtKB-KW"/>
</dbReference>
<feature type="region of interest" description="Disordered" evidence="4">
    <location>
        <begin position="557"/>
        <end position="600"/>
    </location>
</feature>
<keyword evidence="3" id="KW-0862">Zinc</keyword>
<feature type="region of interest" description="Disordered" evidence="4">
    <location>
        <begin position="1"/>
        <end position="93"/>
    </location>
</feature>
<comment type="caution">
    <text evidence="6">The sequence shown here is derived from an EMBL/GenBank/DDBJ whole genome shotgun (WGS) entry which is preliminary data.</text>
</comment>
<feature type="compositionally biased region" description="Basic residues" evidence="4">
    <location>
        <begin position="453"/>
        <end position="470"/>
    </location>
</feature>
<dbReference type="InterPro" id="IPR013083">
    <property type="entry name" value="Znf_RING/FYVE/PHD"/>
</dbReference>
<dbReference type="SMART" id="SM00249">
    <property type="entry name" value="PHD"/>
    <property type="match status" value="1"/>
</dbReference>
<dbReference type="PANTHER" id="PTHR47793">
    <property type="entry name" value="HISTONE DEACETYLASE COMPLEX SUBUNIT CTI6"/>
    <property type="match status" value="1"/>
</dbReference>
<dbReference type="PROSITE" id="PS01359">
    <property type="entry name" value="ZF_PHD_1"/>
    <property type="match status" value="1"/>
</dbReference>
<dbReference type="Proteomes" id="UP001201980">
    <property type="component" value="Unassembled WGS sequence"/>
</dbReference>
<feature type="compositionally biased region" description="Low complexity" evidence="4">
    <location>
        <begin position="17"/>
        <end position="28"/>
    </location>
</feature>
<dbReference type="GO" id="GO:0061188">
    <property type="term" value="P:negative regulation of rDNA heterochromatin formation"/>
    <property type="evidence" value="ECO:0007669"/>
    <property type="project" value="TreeGrafter"/>
</dbReference>
<protein>
    <submittedName>
        <fullName evidence="6">Histone deacetylase complex subunit cti6</fullName>
    </submittedName>
</protein>
<keyword evidence="7" id="KW-1185">Reference proteome</keyword>
<keyword evidence="2" id="KW-0863">Zinc-finger</keyword>
<feature type="compositionally biased region" description="Basic and acidic residues" evidence="4">
    <location>
        <begin position="285"/>
        <end position="299"/>
    </location>
</feature>
<dbReference type="InterPro" id="IPR011011">
    <property type="entry name" value="Znf_FYVE_PHD"/>
</dbReference>
<dbReference type="GO" id="GO:0070210">
    <property type="term" value="C:Rpd3L-Expanded complex"/>
    <property type="evidence" value="ECO:0007669"/>
    <property type="project" value="TreeGrafter"/>
</dbReference>
<gene>
    <name evidence="6" type="ORF">MKZ38_004616</name>
</gene>
<dbReference type="InterPro" id="IPR001965">
    <property type="entry name" value="Znf_PHD"/>
</dbReference>
<dbReference type="PROSITE" id="PS50330">
    <property type="entry name" value="UIM"/>
    <property type="match status" value="1"/>
</dbReference>
<evidence type="ECO:0000256" key="3">
    <source>
        <dbReference type="ARBA" id="ARBA00022833"/>
    </source>
</evidence>
<feature type="compositionally biased region" description="Pro residues" evidence="4">
    <location>
        <begin position="414"/>
        <end position="442"/>
    </location>
</feature>
<feature type="compositionally biased region" description="Polar residues" evidence="4">
    <location>
        <begin position="35"/>
        <end position="53"/>
    </location>
</feature>
<evidence type="ECO:0000256" key="2">
    <source>
        <dbReference type="ARBA" id="ARBA00022771"/>
    </source>
</evidence>
<feature type="compositionally biased region" description="Basic and acidic residues" evidence="4">
    <location>
        <begin position="471"/>
        <end position="495"/>
    </location>
</feature>
<organism evidence="6 7">
    <name type="scientific">Zalerion maritima</name>
    <dbReference type="NCBI Taxonomy" id="339359"/>
    <lineage>
        <taxon>Eukaryota</taxon>
        <taxon>Fungi</taxon>
        <taxon>Dikarya</taxon>
        <taxon>Ascomycota</taxon>
        <taxon>Pezizomycotina</taxon>
        <taxon>Sordariomycetes</taxon>
        <taxon>Lulworthiomycetidae</taxon>
        <taxon>Lulworthiales</taxon>
        <taxon>Lulworthiaceae</taxon>
        <taxon>Zalerion</taxon>
    </lineage>
</organism>
<feature type="compositionally biased region" description="Basic and acidic residues" evidence="4">
    <location>
        <begin position="240"/>
        <end position="251"/>
    </location>
</feature>
<feature type="compositionally biased region" description="Basic and acidic residues" evidence="4">
    <location>
        <begin position="72"/>
        <end position="85"/>
    </location>
</feature>
<dbReference type="GO" id="GO:0033698">
    <property type="term" value="C:Rpd3L complex"/>
    <property type="evidence" value="ECO:0007669"/>
    <property type="project" value="TreeGrafter"/>
</dbReference>
<evidence type="ECO:0000313" key="6">
    <source>
        <dbReference type="EMBL" id="KAJ2897544.1"/>
    </source>
</evidence>
<dbReference type="Pfam" id="PF20826">
    <property type="entry name" value="PHD_5"/>
    <property type="match status" value="1"/>
</dbReference>
<sequence length="633" mass="69764">MAGNDPRRSSRARNPQSHNSSSASSTSGRSERNTRSFNKTGSPQKSTSASLSSEPPDDVVDNPPTTRRRKRILDSDRDTASKADSYEMAIDDDIQEDDEVVRCICGFEEYPGPPPFDHDTKHGRDVDSEPISASEMTEDLAGFYLQCDTCNVWQHGACFGITDDASAPKEYFCELCRPGLHKIYSASNGASSHAKDGTKSPQETVGKNGRFSSATHTSKRRSTMNSRYDEEEQLRLAIEASKEDAVPDHPEQQPQTKRSKRGRSNSEEYLHPVSPTHRIAPNQPDSRKHDAIKRQRTDSRSLSPALDKVPSANREDSADTATARNGASVKKGRTTVSRSQREKSEREEREKHKAEAAKKRNFRAERRRAEGLSLPFYTVLFGPDAKMFPLADSPSDESPLSARVAAIKPVEATAPPPPPPPPPPPAPEPVEPPASHPSPDTPPANSTPVPNSSHKKGARPSHKKAKGRNQHTKDKEEHEETSAKVQPKDGHRNGDENGNTPHNHHKAADHSKGGHNGRHAKPSISSKVSIADMNRRANVIMEFITRTQLDMAGEAYGPRHPNRRSGEVGHPLLTPNSDNVSRPSTTNGVPAENGVNGVNKEPKFKQLSSMEMMDFLSREIIQWQKEYCPEIRG</sequence>
<dbReference type="EMBL" id="JAKWBI020000271">
    <property type="protein sequence ID" value="KAJ2897544.1"/>
    <property type="molecule type" value="Genomic_DNA"/>
</dbReference>
<reference evidence="6" key="1">
    <citation type="submission" date="2022-07" db="EMBL/GenBank/DDBJ databases">
        <title>Draft genome sequence of Zalerion maritima ATCC 34329, a (micro)plastics degrading marine fungus.</title>
        <authorList>
            <person name="Paco A."/>
            <person name="Goncalves M.F.M."/>
            <person name="Rocha-Santos T.A.P."/>
            <person name="Alves A."/>
        </authorList>
    </citation>
    <scope>NUCLEOTIDE SEQUENCE</scope>
    <source>
        <strain evidence="6">ATCC 34329</strain>
    </source>
</reference>
<dbReference type="InterPro" id="IPR019786">
    <property type="entry name" value="Zinc_finger_PHD-type_CS"/>
</dbReference>
<dbReference type="PANTHER" id="PTHR47793:SF1">
    <property type="entry name" value="HISTONE DEACETYLASE COMPLEX SUBUNIT CTI6"/>
    <property type="match status" value="1"/>
</dbReference>
<name>A0AAD5RLB4_9PEZI</name>
<evidence type="ECO:0000256" key="4">
    <source>
        <dbReference type="SAM" id="MobiDB-lite"/>
    </source>
</evidence>
<feature type="region of interest" description="Disordered" evidence="4">
    <location>
        <begin position="188"/>
        <end position="530"/>
    </location>
</feature>
<keyword evidence="1" id="KW-0479">Metal-binding</keyword>
<accession>A0AAD5RLB4</accession>